<keyword evidence="6" id="KW-0418">Kinase</keyword>
<evidence type="ECO:0000313" key="13">
    <source>
        <dbReference type="EMBL" id="CAB3231499.1"/>
    </source>
</evidence>
<evidence type="ECO:0000256" key="5">
    <source>
        <dbReference type="ARBA" id="ARBA00022741"/>
    </source>
</evidence>
<dbReference type="InterPro" id="IPR050339">
    <property type="entry name" value="CC_SR_Kinase"/>
</dbReference>
<dbReference type="Pfam" id="PF22949">
    <property type="entry name" value="HRI2_3H"/>
    <property type="match status" value="1"/>
</dbReference>
<keyword evidence="7" id="KW-0067">ATP-binding</keyword>
<evidence type="ECO:0000259" key="11">
    <source>
        <dbReference type="PROSITE" id="PS50011"/>
    </source>
</evidence>
<feature type="coiled-coil region" evidence="10">
    <location>
        <begin position="736"/>
        <end position="770"/>
    </location>
</feature>
<dbReference type="SMART" id="SM00595">
    <property type="entry name" value="MADF"/>
    <property type="match status" value="1"/>
</dbReference>
<dbReference type="InterPro" id="IPR006578">
    <property type="entry name" value="MADF-dom"/>
</dbReference>
<sequence>MLNEKLILLVKERKLLYDSCDVDYNNRIKVRKAWREIKREMGSENGQHWAKKWRNLRNFYKKFKKRREALPKVIGVHNRNWKLAEQMAFLDDYELIKLNKTNKTKNRGNLMVPSNPPKMTENNNDTAKIVQCLRRENFKKTKSSDICNLFKSYENFLKDLPVRMQRSFKFDMASTFAKYQSRLLKSYGAIMLSTKPIAQNPNQKFLSSEIQASDGSGITQNSHHESVFQQSMQQIDIINSATTTPISLLVQSLVKQLCSLLEKDNIRANQLYNTICEKLHSMNLIDDSYAMGEFEAMRSQYQRALYQLVAVANGTEIPITLPVTWPIVQPSGLEWSRYHREFEELYFIAGGGFGSVFKARHRLDGVEYAVKKVFIKSSDVNSIMLHLSEVKTIASLNHPNIVNYKAAWLEPMIESNIKKRCKFEMDTDSVEFDTNISSVHPNFINSFKTHNSKDLITDKSLSDLSIQFKNSDSFELEFENNDNSRSIEDLENSDDECTSPEEENAVANFYSGEEFENCSRVNLKWATLYIQMTYCQQTLKEWLDNRNQHMTISRKGSEDFTLHHSDSTESACLESPDVTYPIDLTHIDVLIDMFTQLVKGLHYIHSRGIIHHDIKPSNVFVAKSEVGCTVQLGDFGLACPLQQSHSGLALGTHLYAAPEQLEGDCNPKSDMYSLGIILLEMVEPFSTDMERVKTITDLRKGQIPAHLTANYPKIAHIIGKLVQRRPGKRLDTTQLLEELKNLAENKDNTIKLLKEELAAKDDEIAKLKMMLAKLNFQ</sequence>
<dbReference type="PROSITE" id="PS00108">
    <property type="entry name" value="PROTEIN_KINASE_ST"/>
    <property type="match status" value="1"/>
</dbReference>
<keyword evidence="5" id="KW-0547">Nucleotide-binding</keyword>
<dbReference type="AlphaFoldDB" id="A0A8S1AT19"/>
<evidence type="ECO:0000256" key="10">
    <source>
        <dbReference type="SAM" id="Coils"/>
    </source>
</evidence>
<evidence type="ECO:0000256" key="2">
    <source>
        <dbReference type="ARBA" id="ARBA00022527"/>
    </source>
</evidence>
<dbReference type="OrthoDB" id="1405469at2759"/>
<dbReference type="Gene3D" id="3.30.200.20">
    <property type="entry name" value="Phosphorylase Kinase, domain 1"/>
    <property type="match status" value="1"/>
</dbReference>
<evidence type="ECO:0000256" key="9">
    <source>
        <dbReference type="ARBA" id="ARBA00042914"/>
    </source>
</evidence>
<dbReference type="PROSITE" id="PS50011">
    <property type="entry name" value="PROTEIN_KINASE_DOM"/>
    <property type="match status" value="1"/>
</dbReference>
<keyword evidence="4" id="KW-0808">Transferase</keyword>
<dbReference type="Pfam" id="PF00069">
    <property type="entry name" value="Pkinase"/>
    <property type="match status" value="2"/>
</dbReference>
<evidence type="ECO:0000256" key="8">
    <source>
        <dbReference type="ARBA" id="ARBA00037982"/>
    </source>
</evidence>
<dbReference type="Proteomes" id="UP000494256">
    <property type="component" value="Unassembled WGS sequence"/>
</dbReference>
<keyword evidence="2" id="KW-0723">Serine/threonine-protein kinase</keyword>
<dbReference type="SMART" id="SM00220">
    <property type="entry name" value="S_TKc"/>
    <property type="match status" value="1"/>
</dbReference>
<organism evidence="14 15">
    <name type="scientific">Arctia plantaginis</name>
    <name type="common">Wood tiger moth</name>
    <name type="synonym">Phalaena plantaginis</name>
    <dbReference type="NCBI Taxonomy" id="874455"/>
    <lineage>
        <taxon>Eukaryota</taxon>
        <taxon>Metazoa</taxon>
        <taxon>Ecdysozoa</taxon>
        <taxon>Arthropoda</taxon>
        <taxon>Hexapoda</taxon>
        <taxon>Insecta</taxon>
        <taxon>Pterygota</taxon>
        <taxon>Neoptera</taxon>
        <taxon>Endopterygota</taxon>
        <taxon>Lepidoptera</taxon>
        <taxon>Glossata</taxon>
        <taxon>Ditrysia</taxon>
        <taxon>Noctuoidea</taxon>
        <taxon>Erebidae</taxon>
        <taxon>Arctiinae</taxon>
        <taxon>Arctia</taxon>
    </lineage>
</organism>
<dbReference type="PANTHER" id="PTHR11042">
    <property type="entry name" value="EUKARYOTIC TRANSLATION INITIATION FACTOR 2-ALPHA KINASE EIF2-ALPHA KINASE -RELATED"/>
    <property type="match status" value="1"/>
</dbReference>
<proteinExistence type="inferred from homology"/>
<accession>A0A8S1AT19</accession>
<dbReference type="Gene3D" id="1.10.510.10">
    <property type="entry name" value="Transferase(Phosphotransferase) domain 1"/>
    <property type="match status" value="1"/>
</dbReference>
<keyword evidence="15" id="KW-1185">Reference proteome</keyword>
<comment type="similarity">
    <text evidence="8">Belongs to the protein kinase superfamily. Ser/Thr protein kinase family. GCN2 subfamily.</text>
</comment>
<dbReference type="InterPro" id="IPR054521">
    <property type="entry name" value="HRI2_3H"/>
</dbReference>
<feature type="domain" description="Protein kinase" evidence="11">
    <location>
        <begin position="342"/>
        <end position="742"/>
    </location>
</feature>
<dbReference type="GO" id="GO:0005524">
    <property type="term" value="F:ATP binding"/>
    <property type="evidence" value="ECO:0007669"/>
    <property type="project" value="UniProtKB-KW"/>
</dbReference>
<evidence type="ECO:0000256" key="6">
    <source>
        <dbReference type="ARBA" id="ARBA00022777"/>
    </source>
</evidence>
<reference evidence="15 16" key="1">
    <citation type="submission" date="2020-04" db="EMBL/GenBank/DDBJ databases">
        <authorList>
            <person name="Wallbank WR R."/>
            <person name="Pardo Diaz C."/>
            <person name="Kozak K."/>
            <person name="Martin S."/>
            <person name="Jiggins C."/>
            <person name="Moest M."/>
            <person name="Warren A I."/>
            <person name="Byers J.R.P. K."/>
            <person name="Montejo-Kovacevich G."/>
            <person name="Yen C E."/>
        </authorList>
    </citation>
    <scope>NUCLEOTIDE SEQUENCE [LARGE SCALE GENOMIC DNA]</scope>
</reference>
<dbReference type="InterPro" id="IPR008271">
    <property type="entry name" value="Ser/Thr_kinase_AS"/>
</dbReference>
<dbReference type="InterPro" id="IPR000719">
    <property type="entry name" value="Prot_kinase_dom"/>
</dbReference>
<dbReference type="PROSITE" id="PS51029">
    <property type="entry name" value="MADF"/>
    <property type="match status" value="1"/>
</dbReference>
<evidence type="ECO:0000313" key="16">
    <source>
        <dbReference type="Proteomes" id="UP000494256"/>
    </source>
</evidence>
<evidence type="ECO:0000256" key="3">
    <source>
        <dbReference type="ARBA" id="ARBA00022553"/>
    </source>
</evidence>
<evidence type="ECO:0000256" key="7">
    <source>
        <dbReference type="ARBA" id="ARBA00022840"/>
    </source>
</evidence>
<protein>
    <recommendedName>
        <fullName evidence="1">non-specific serine/threonine protein kinase</fullName>
        <ecNumber evidence="1">2.7.11.1</ecNumber>
    </recommendedName>
    <alternativeName>
        <fullName evidence="9">Heme-regulated eukaryotic initiation factor eIF-2-alpha kinase</fullName>
    </alternativeName>
</protein>
<evidence type="ECO:0000313" key="14">
    <source>
        <dbReference type="EMBL" id="CAB3248150.1"/>
    </source>
</evidence>
<evidence type="ECO:0000313" key="15">
    <source>
        <dbReference type="Proteomes" id="UP000494106"/>
    </source>
</evidence>
<dbReference type="SUPFAM" id="SSF56112">
    <property type="entry name" value="Protein kinase-like (PK-like)"/>
    <property type="match status" value="1"/>
</dbReference>
<comment type="caution">
    <text evidence="14">The sequence shown here is derived from an EMBL/GenBank/DDBJ whole genome shotgun (WGS) entry which is preliminary data.</text>
</comment>
<evidence type="ECO:0000256" key="1">
    <source>
        <dbReference type="ARBA" id="ARBA00012513"/>
    </source>
</evidence>
<keyword evidence="3" id="KW-0597">Phosphoprotein</keyword>
<gene>
    <name evidence="14" type="ORF">APLA_LOCUS11538</name>
    <name evidence="13" type="ORF">APLA_LOCUS5218</name>
</gene>
<dbReference type="Proteomes" id="UP000494106">
    <property type="component" value="Unassembled WGS sequence"/>
</dbReference>
<dbReference type="EC" id="2.7.11.1" evidence="1"/>
<dbReference type="EMBL" id="CADEBD010000288">
    <property type="protein sequence ID" value="CAB3231499.1"/>
    <property type="molecule type" value="Genomic_DNA"/>
</dbReference>
<dbReference type="Pfam" id="PF10545">
    <property type="entry name" value="MADF_DNA_bdg"/>
    <property type="match status" value="1"/>
</dbReference>
<evidence type="ECO:0000256" key="4">
    <source>
        <dbReference type="ARBA" id="ARBA00022679"/>
    </source>
</evidence>
<dbReference type="GO" id="GO:0004694">
    <property type="term" value="F:eukaryotic translation initiation factor 2alpha kinase activity"/>
    <property type="evidence" value="ECO:0007669"/>
    <property type="project" value="TreeGrafter"/>
</dbReference>
<dbReference type="GO" id="GO:0005737">
    <property type="term" value="C:cytoplasm"/>
    <property type="evidence" value="ECO:0007669"/>
    <property type="project" value="TreeGrafter"/>
</dbReference>
<dbReference type="EMBL" id="CADEBC010000532">
    <property type="protein sequence ID" value="CAB3248150.1"/>
    <property type="molecule type" value="Genomic_DNA"/>
</dbReference>
<keyword evidence="10" id="KW-0175">Coiled coil</keyword>
<feature type="domain" description="MADF" evidence="12">
    <location>
        <begin position="5"/>
        <end position="95"/>
    </location>
</feature>
<dbReference type="PANTHER" id="PTHR11042:SF187">
    <property type="entry name" value="EUKARYOTIC TRANSLATION INITIATION FACTOR 2-ALPHA KINASE 2"/>
    <property type="match status" value="1"/>
</dbReference>
<evidence type="ECO:0000259" key="12">
    <source>
        <dbReference type="PROSITE" id="PS51029"/>
    </source>
</evidence>
<dbReference type="GO" id="GO:0005634">
    <property type="term" value="C:nucleus"/>
    <property type="evidence" value="ECO:0007669"/>
    <property type="project" value="TreeGrafter"/>
</dbReference>
<name>A0A8S1AT19_ARCPL</name>
<dbReference type="InterPro" id="IPR011009">
    <property type="entry name" value="Kinase-like_dom_sf"/>
</dbReference>